<reference evidence="5 6" key="1">
    <citation type="submission" date="2017-08" db="EMBL/GenBank/DDBJ databases">
        <title>Pleomorphomonas carboxidotrophicus sp. nov., a new mesophilic hydrogenogenic carboxidotroph.</title>
        <authorList>
            <person name="Esquivel-Elizondo S."/>
            <person name="Krajmalnik-Brown R."/>
            <person name="Maldonado J."/>
        </authorList>
    </citation>
    <scope>NUCLEOTIDE SEQUENCE [LARGE SCALE GENOMIC DNA]</scope>
    <source>
        <strain evidence="5 6">SVCO-16</strain>
    </source>
</reference>
<dbReference type="NCBIfam" id="TIGR01543">
    <property type="entry name" value="proheadase_HK97"/>
    <property type="match status" value="1"/>
</dbReference>
<evidence type="ECO:0000256" key="2">
    <source>
        <dbReference type="ARBA" id="ARBA00022670"/>
    </source>
</evidence>
<evidence type="ECO:0000313" key="6">
    <source>
        <dbReference type="Proteomes" id="UP000231070"/>
    </source>
</evidence>
<comment type="caution">
    <text evidence="5">The sequence shown here is derived from an EMBL/GenBank/DDBJ whole genome shotgun (WGS) entry which is preliminary data.</text>
</comment>
<protein>
    <submittedName>
        <fullName evidence="5">Peptidase U35</fullName>
    </submittedName>
</protein>
<keyword evidence="6" id="KW-1185">Reference proteome</keyword>
<keyword evidence="1" id="KW-1188">Viral release from host cell</keyword>
<keyword evidence="3" id="KW-0378">Hydrolase</keyword>
<evidence type="ECO:0000313" key="5">
    <source>
        <dbReference type="EMBL" id="PIO96853.1"/>
    </source>
</evidence>
<organism evidence="5 6">
    <name type="scientific">Pleomorphomonas carboxyditropha</name>
    <dbReference type="NCBI Taxonomy" id="2023338"/>
    <lineage>
        <taxon>Bacteria</taxon>
        <taxon>Pseudomonadati</taxon>
        <taxon>Pseudomonadota</taxon>
        <taxon>Alphaproteobacteria</taxon>
        <taxon>Hyphomicrobiales</taxon>
        <taxon>Pleomorphomonadaceae</taxon>
        <taxon>Pleomorphomonas</taxon>
    </lineage>
</organism>
<evidence type="ECO:0000256" key="3">
    <source>
        <dbReference type="ARBA" id="ARBA00022801"/>
    </source>
</evidence>
<proteinExistence type="predicted"/>
<dbReference type="OrthoDB" id="9804926at2"/>
<sequence length="224" mass="24073">MSLKIRDFDLSVKAVQPDGFFSGYGSVFGVVDSYNEIVAPGAFASSLADRAAKGRKLPILWQHQSDRPLGVYDLVKEDSRGLYLEGQLLVSDVAQAREAHALMKAGAISGLSIGYWPRASSLDDKTGVRTLTAVDLDEVSIVTRPANDEARIDVVKMKLAHGGLPTLPEFEKLLREAGFSKTQAAVIANRGLSHVLRREAEAPAESSGGLSAIAAHLRSFNLDI</sequence>
<dbReference type="Pfam" id="PF04586">
    <property type="entry name" value="Peptidase_S78"/>
    <property type="match status" value="1"/>
</dbReference>
<dbReference type="GO" id="GO:0006508">
    <property type="term" value="P:proteolysis"/>
    <property type="evidence" value="ECO:0007669"/>
    <property type="project" value="UniProtKB-KW"/>
</dbReference>
<gene>
    <name evidence="5" type="ORF">CJ014_22955</name>
</gene>
<name>A0A2G9WQ95_9HYPH</name>
<dbReference type="Proteomes" id="UP000231070">
    <property type="component" value="Unassembled WGS sequence"/>
</dbReference>
<feature type="domain" description="Prohead serine protease" evidence="4">
    <location>
        <begin position="10"/>
        <end position="161"/>
    </location>
</feature>
<evidence type="ECO:0000256" key="1">
    <source>
        <dbReference type="ARBA" id="ARBA00022612"/>
    </source>
</evidence>
<dbReference type="AlphaFoldDB" id="A0A2G9WQ95"/>
<dbReference type="InterPro" id="IPR006433">
    <property type="entry name" value="Prohead_protease"/>
</dbReference>
<dbReference type="EMBL" id="NQVN01000024">
    <property type="protein sequence ID" value="PIO96853.1"/>
    <property type="molecule type" value="Genomic_DNA"/>
</dbReference>
<accession>A0A2G9WQ95</accession>
<keyword evidence="2" id="KW-0645">Protease</keyword>
<dbReference type="SUPFAM" id="SSF50789">
    <property type="entry name" value="Herpes virus serine proteinase, assemblin"/>
    <property type="match status" value="1"/>
</dbReference>
<dbReference type="InterPro" id="IPR054613">
    <property type="entry name" value="Peptidase_S78_dom"/>
</dbReference>
<dbReference type="GO" id="GO:0008233">
    <property type="term" value="F:peptidase activity"/>
    <property type="evidence" value="ECO:0007669"/>
    <property type="project" value="UniProtKB-KW"/>
</dbReference>
<evidence type="ECO:0000259" key="4">
    <source>
        <dbReference type="Pfam" id="PF04586"/>
    </source>
</evidence>